<organism evidence="1">
    <name type="scientific">Anguilla anguilla</name>
    <name type="common">European freshwater eel</name>
    <name type="synonym">Muraena anguilla</name>
    <dbReference type="NCBI Taxonomy" id="7936"/>
    <lineage>
        <taxon>Eukaryota</taxon>
        <taxon>Metazoa</taxon>
        <taxon>Chordata</taxon>
        <taxon>Craniata</taxon>
        <taxon>Vertebrata</taxon>
        <taxon>Euteleostomi</taxon>
        <taxon>Actinopterygii</taxon>
        <taxon>Neopterygii</taxon>
        <taxon>Teleostei</taxon>
        <taxon>Anguilliformes</taxon>
        <taxon>Anguillidae</taxon>
        <taxon>Anguilla</taxon>
    </lineage>
</organism>
<name>A0A0E9SWW5_ANGAN</name>
<sequence length="28" mass="3316">MLRHKTDISTVYFYSPYTLPYLSVAVYS</sequence>
<reference evidence="1" key="2">
    <citation type="journal article" date="2015" name="Fish Shellfish Immunol.">
        <title>Early steps in the European eel (Anguilla anguilla)-Vibrio vulnificus interaction in the gills: Role of the RtxA13 toxin.</title>
        <authorList>
            <person name="Callol A."/>
            <person name="Pajuelo D."/>
            <person name="Ebbesson L."/>
            <person name="Teles M."/>
            <person name="MacKenzie S."/>
            <person name="Amaro C."/>
        </authorList>
    </citation>
    <scope>NUCLEOTIDE SEQUENCE</scope>
</reference>
<protein>
    <submittedName>
        <fullName evidence="1">Uncharacterized protein</fullName>
    </submittedName>
</protein>
<dbReference type="EMBL" id="GBXM01101082">
    <property type="protein sequence ID" value="JAH07495.1"/>
    <property type="molecule type" value="Transcribed_RNA"/>
</dbReference>
<reference evidence="1" key="1">
    <citation type="submission" date="2014-11" db="EMBL/GenBank/DDBJ databases">
        <authorList>
            <person name="Amaro Gonzalez C."/>
        </authorList>
    </citation>
    <scope>NUCLEOTIDE SEQUENCE</scope>
</reference>
<proteinExistence type="predicted"/>
<dbReference type="EMBL" id="GBXM01063402">
    <property type="protein sequence ID" value="JAH45175.1"/>
    <property type="molecule type" value="Transcribed_RNA"/>
</dbReference>
<evidence type="ECO:0000313" key="1">
    <source>
        <dbReference type="EMBL" id="JAH45175.1"/>
    </source>
</evidence>
<accession>A0A0E9SWW5</accession>
<dbReference type="AlphaFoldDB" id="A0A0E9SWW5"/>